<protein>
    <submittedName>
        <fullName evidence="1">Uncharacterized protein</fullName>
    </submittedName>
</protein>
<comment type="caution">
    <text evidence="1">The sequence shown here is derived from an EMBL/GenBank/DDBJ whole genome shotgun (WGS) entry which is preliminary data.</text>
</comment>
<sequence>MSLGSLGLTAEQERLYRRLLRDPRADLDLAEVGPVLAELRALGDLHRVTAEPIRHLTIVNRQVAFIQAASSASALALSLTSCQDIRIALGMSTEIRGLLHQDAECFLGGGSLLCGVDDQGEVGVAG</sequence>
<dbReference type="EMBL" id="JADBEF010000001">
    <property type="protein sequence ID" value="MBE1562053.1"/>
    <property type="molecule type" value="Genomic_DNA"/>
</dbReference>
<dbReference type="RefSeq" id="WP_192776862.1">
    <property type="nucleotide sequence ID" value="NZ_BAAASY010000034.1"/>
</dbReference>
<name>A0ABR9KJ61_9ACTN</name>
<dbReference type="Proteomes" id="UP000661607">
    <property type="component" value="Unassembled WGS sequence"/>
</dbReference>
<gene>
    <name evidence="1" type="ORF">H4W81_004832</name>
</gene>
<accession>A0ABR9KJ61</accession>
<evidence type="ECO:0000313" key="1">
    <source>
        <dbReference type="EMBL" id="MBE1562053.1"/>
    </source>
</evidence>
<keyword evidence="2" id="KW-1185">Reference proteome</keyword>
<organism evidence="1 2">
    <name type="scientific">Nonomuraea africana</name>
    <dbReference type="NCBI Taxonomy" id="46171"/>
    <lineage>
        <taxon>Bacteria</taxon>
        <taxon>Bacillati</taxon>
        <taxon>Actinomycetota</taxon>
        <taxon>Actinomycetes</taxon>
        <taxon>Streptosporangiales</taxon>
        <taxon>Streptosporangiaceae</taxon>
        <taxon>Nonomuraea</taxon>
    </lineage>
</organism>
<evidence type="ECO:0000313" key="2">
    <source>
        <dbReference type="Proteomes" id="UP000661607"/>
    </source>
</evidence>
<reference evidence="1 2" key="1">
    <citation type="submission" date="2020-10" db="EMBL/GenBank/DDBJ databases">
        <title>Sequencing the genomes of 1000 actinobacteria strains.</title>
        <authorList>
            <person name="Klenk H.-P."/>
        </authorList>
    </citation>
    <scope>NUCLEOTIDE SEQUENCE [LARGE SCALE GENOMIC DNA]</scope>
    <source>
        <strain evidence="1 2">DSM 43748</strain>
    </source>
</reference>
<proteinExistence type="predicted"/>